<dbReference type="RefSeq" id="WP_259868013.1">
    <property type="nucleotide sequence ID" value="NZ_JAMQJZ010000022.1"/>
</dbReference>
<accession>A0A9X3WMR1</accession>
<keyword evidence="3" id="KW-1185">Reference proteome</keyword>
<comment type="caution">
    <text evidence="2">The sequence shown here is derived from an EMBL/GenBank/DDBJ whole genome shotgun (WGS) entry which is preliminary data.</text>
</comment>
<organism evidence="2 3">
    <name type="scientific">Aquibacillus koreensis</name>
    <dbReference type="NCBI Taxonomy" id="279446"/>
    <lineage>
        <taxon>Bacteria</taxon>
        <taxon>Bacillati</taxon>
        <taxon>Bacillota</taxon>
        <taxon>Bacilli</taxon>
        <taxon>Bacillales</taxon>
        <taxon>Bacillaceae</taxon>
        <taxon>Aquibacillus</taxon>
    </lineage>
</organism>
<keyword evidence="1" id="KW-0732">Signal</keyword>
<feature type="chain" id="PRO_5040897492" evidence="1">
    <location>
        <begin position="22"/>
        <end position="258"/>
    </location>
</feature>
<dbReference type="AlphaFoldDB" id="A0A9X3WMR1"/>
<protein>
    <submittedName>
        <fullName evidence="2">Uncharacterized protein</fullName>
    </submittedName>
</protein>
<sequence>MRKWIWILLLLFISACGTDQQTTSSDLETLTHHDEQKGLTLEATINIGKDIIIDASITNTSGETITYNDGCGIPFGIVIKKEDAHSHLINLNGEEESCFPTFTPDDLTEMESNETFEKEVTFKREVELTNNSTTTALIGVYEVSFSFGTHENGDFVSSLPIKLTSDEEPEILTREQVIEKAKQNEEVETWFNEQETKGISIETEDGILSEGMWTVAFHAIDQDKANRIIINMHAKTGEVKAVHYEELEEEVLEFLEDK</sequence>
<gene>
    <name evidence="2" type="ORF">NC661_19415</name>
</gene>
<dbReference type="EMBL" id="JAMQJZ010000022">
    <property type="protein sequence ID" value="MDC3422525.1"/>
    <property type="molecule type" value="Genomic_DNA"/>
</dbReference>
<evidence type="ECO:0000256" key="1">
    <source>
        <dbReference type="SAM" id="SignalP"/>
    </source>
</evidence>
<evidence type="ECO:0000313" key="3">
    <source>
        <dbReference type="Proteomes" id="UP001145072"/>
    </source>
</evidence>
<name>A0A9X3WMR1_9BACI</name>
<evidence type="ECO:0000313" key="2">
    <source>
        <dbReference type="EMBL" id="MDC3422525.1"/>
    </source>
</evidence>
<proteinExistence type="predicted"/>
<feature type="signal peptide" evidence="1">
    <location>
        <begin position="1"/>
        <end position="21"/>
    </location>
</feature>
<dbReference type="PROSITE" id="PS51257">
    <property type="entry name" value="PROKAR_LIPOPROTEIN"/>
    <property type="match status" value="1"/>
</dbReference>
<reference evidence="2" key="1">
    <citation type="submission" date="2022-06" db="EMBL/GenBank/DDBJ databases">
        <title>Aquibacillus sp. a new bacterium isolated from soil saline samples.</title>
        <authorList>
            <person name="Galisteo C."/>
            <person name="De La Haba R."/>
            <person name="Sanchez-Porro C."/>
            <person name="Ventosa A."/>
        </authorList>
    </citation>
    <scope>NUCLEOTIDE SEQUENCE</scope>
    <source>
        <strain evidence="2">JCM 12387</strain>
    </source>
</reference>
<dbReference type="Proteomes" id="UP001145072">
    <property type="component" value="Unassembled WGS sequence"/>
</dbReference>